<protein>
    <recommendedName>
        <fullName evidence="6">NAC domain-containing protein</fullName>
    </recommendedName>
</protein>
<dbReference type="PANTHER" id="PTHR31719">
    <property type="entry name" value="NAC TRANSCRIPTION FACTOR 56"/>
    <property type="match status" value="1"/>
</dbReference>
<proteinExistence type="predicted"/>
<evidence type="ECO:0000256" key="5">
    <source>
        <dbReference type="SAM" id="MobiDB-lite"/>
    </source>
</evidence>
<dbReference type="Proteomes" id="UP000230069">
    <property type="component" value="Unassembled WGS sequence"/>
</dbReference>
<evidence type="ECO:0000256" key="2">
    <source>
        <dbReference type="ARBA" id="ARBA00023125"/>
    </source>
</evidence>
<feature type="domain" description="NAC" evidence="6">
    <location>
        <begin position="19"/>
        <end position="182"/>
    </location>
</feature>
<dbReference type="SUPFAM" id="SSF101941">
    <property type="entry name" value="NAC domain"/>
    <property type="match status" value="1"/>
</dbReference>
<dbReference type="OrthoDB" id="774757at2759"/>
<keyword evidence="1" id="KW-0805">Transcription regulation</keyword>
<evidence type="ECO:0000256" key="3">
    <source>
        <dbReference type="ARBA" id="ARBA00023163"/>
    </source>
</evidence>
<evidence type="ECO:0000313" key="7">
    <source>
        <dbReference type="EMBL" id="PIA30339.1"/>
    </source>
</evidence>
<organism evidence="7 8">
    <name type="scientific">Aquilegia coerulea</name>
    <name type="common">Rocky mountain columbine</name>
    <dbReference type="NCBI Taxonomy" id="218851"/>
    <lineage>
        <taxon>Eukaryota</taxon>
        <taxon>Viridiplantae</taxon>
        <taxon>Streptophyta</taxon>
        <taxon>Embryophyta</taxon>
        <taxon>Tracheophyta</taxon>
        <taxon>Spermatophyta</taxon>
        <taxon>Magnoliopsida</taxon>
        <taxon>Ranunculales</taxon>
        <taxon>Ranunculaceae</taxon>
        <taxon>Thalictroideae</taxon>
        <taxon>Aquilegia</taxon>
    </lineage>
</organism>
<dbReference type="InParanoid" id="A0A2G5CGF3"/>
<dbReference type="GO" id="GO:0006355">
    <property type="term" value="P:regulation of DNA-templated transcription"/>
    <property type="evidence" value="ECO:0007669"/>
    <property type="project" value="InterPro"/>
</dbReference>
<evidence type="ECO:0000259" key="6">
    <source>
        <dbReference type="PROSITE" id="PS51005"/>
    </source>
</evidence>
<evidence type="ECO:0000313" key="8">
    <source>
        <dbReference type="Proteomes" id="UP000230069"/>
    </source>
</evidence>
<dbReference type="AlphaFoldDB" id="A0A2G5CGF3"/>
<dbReference type="STRING" id="218851.A0A2G5CGF3"/>
<dbReference type="PANTHER" id="PTHR31719:SF43">
    <property type="entry name" value="NAC TRANSCRIPTION FACTOR 56"/>
    <property type="match status" value="1"/>
</dbReference>
<dbReference type="Gene3D" id="2.170.150.80">
    <property type="entry name" value="NAC domain"/>
    <property type="match status" value="1"/>
</dbReference>
<keyword evidence="2" id="KW-0238">DNA-binding</keyword>
<feature type="compositionally biased region" description="Polar residues" evidence="5">
    <location>
        <begin position="367"/>
        <end position="377"/>
    </location>
</feature>
<evidence type="ECO:0000256" key="1">
    <source>
        <dbReference type="ARBA" id="ARBA00023015"/>
    </source>
</evidence>
<dbReference type="InterPro" id="IPR036093">
    <property type="entry name" value="NAC_dom_sf"/>
</dbReference>
<dbReference type="EMBL" id="KZ305073">
    <property type="protein sequence ID" value="PIA30339.1"/>
    <property type="molecule type" value="Genomic_DNA"/>
</dbReference>
<feature type="region of interest" description="Disordered" evidence="5">
    <location>
        <begin position="357"/>
        <end position="380"/>
    </location>
</feature>
<evidence type="ECO:0000256" key="4">
    <source>
        <dbReference type="ARBA" id="ARBA00023242"/>
    </source>
</evidence>
<dbReference type="PROSITE" id="PS51005">
    <property type="entry name" value="NAC"/>
    <property type="match status" value="1"/>
</dbReference>
<sequence>MKRNNKNKEENVKDYSDVLPPGFRFNPTNQELVKYYLTKKVAEEPLPKLNVIKERTLYGKEAEEPSQFFAGKSEEFLYFFTQVNKKFVNTNGNKMDRISGKGTWKMQNSFDVCDGQTLIGYHKTFSFKNSQGLMFEENDEVKISYIMNEYTLKNPPPLSSSSSSSQQQQNQAEWTICKIRKKVTTKKNDYNDQASLDKSSVSIRRKGKLQADSCKKRKRIDDAQTSLVNFSVSTRKGTKQARTSKALASLPPTITTSDVGFLQKDHDNNLPSSWAVMPHQPEQKPKPVHLCAESQLYIDYDNDSETVPLAYALAYTPAVGTSIIPEVNFNLLEYSQQRQSEYMSWQDRNVAAQADNQGVYTGPGEYSQPSQSEYTSPHDQDVDDIFSFERTWQVTFTRRR</sequence>
<dbReference type="Pfam" id="PF02365">
    <property type="entry name" value="NAM"/>
    <property type="match status" value="1"/>
</dbReference>
<dbReference type="GO" id="GO:0003677">
    <property type="term" value="F:DNA binding"/>
    <property type="evidence" value="ECO:0007669"/>
    <property type="project" value="UniProtKB-KW"/>
</dbReference>
<gene>
    <name evidence="7" type="ORF">AQUCO_05600046v1</name>
</gene>
<keyword evidence="8" id="KW-1185">Reference proteome</keyword>
<keyword evidence="3" id="KW-0804">Transcription</keyword>
<reference evidence="7 8" key="1">
    <citation type="submission" date="2017-09" db="EMBL/GenBank/DDBJ databases">
        <title>WGS assembly of Aquilegia coerulea Goldsmith.</title>
        <authorList>
            <person name="Hodges S."/>
            <person name="Kramer E."/>
            <person name="Nordborg M."/>
            <person name="Tomkins J."/>
            <person name="Borevitz J."/>
            <person name="Derieg N."/>
            <person name="Yan J."/>
            <person name="Mihaltcheva S."/>
            <person name="Hayes R.D."/>
            <person name="Rokhsar D."/>
        </authorList>
    </citation>
    <scope>NUCLEOTIDE SEQUENCE [LARGE SCALE GENOMIC DNA]</scope>
    <source>
        <strain evidence="8">cv. Goldsmith</strain>
    </source>
</reference>
<dbReference type="InterPro" id="IPR003441">
    <property type="entry name" value="NAC-dom"/>
</dbReference>
<name>A0A2G5CGF3_AQUCA</name>
<keyword evidence="4" id="KW-0539">Nucleus</keyword>
<accession>A0A2G5CGF3</accession>